<dbReference type="NCBIfam" id="TIGR01070">
    <property type="entry name" value="mutS1"/>
    <property type="match status" value="1"/>
</dbReference>
<dbReference type="Gene3D" id="3.40.1170.10">
    <property type="entry name" value="DNA repair protein MutS, domain I"/>
    <property type="match status" value="1"/>
</dbReference>
<reference evidence="13 14" key="1">
    <citation type="submission" date="2019-03" db="EMBL/GenBank/DDBJ databases">
        <authorList>
            <person name="Nijsse B."/>
        </authorList>
    </citation>
    <scope>NUCLEOTIDE SEQUENCE [LARGE SCALE GENOMIC DNA]</scope>
    <source>
        <strain evidence="13">Desulfoluna butyratoxydans MSL71</strain>
    </source>
</reference>
<dbReference type="InterPro" id="IPR007695">
    <property type="entry name" value="DNA_mismatch_repair_MutS-lik_N"/>
</dbReference>
<dbReference type="InterPro" id="IPR000432">
    <property type="entry name" value="DNA_mismatch_repair_MutS_C"/>
</dbReference>
<dbReference type="Pfam" id="PF05188">
    <property type="entry name" value="MutS_II"/>
    <property type="match status" value="1"/>
</dbReference>
<dbReference type="InterPro" id="IPR017261">
    <property type="entry name" value="DNA_mismatch_repair_MutS/MSH"/>
</dbReference>
<keyword evidence="5 9" id="KW-0067">ATP-binding</keyword>
<sequence length="884" mass="97763">MMAQYLEIKSSHPDAILFYRMGDFFEMFFEDAEKASKVLEIALTSRDKKSENPIPMCGVPAKAADSYIARLINAGLKVAVCEQVEDPKAAKGLVKRDVTRIVTPGMILDSALLDEKSNNFILSIHRNNGAAGLACLDISTGTFRLCETSDLSALFDESVKLSPSEVLLPESLRIDRDMEPLKVALQNSSFTYLEDREFDHRGAKSRLTDQFNTRSLEGFGCEGLKAGVGAAGAILSYVSETQLRKIEHLDRIETYGLDDYLVMDDSSLRNLELIANLRDGSRKGTLVGTIDKTVTAMGGRLLKSWIRSPLLTPKAIEARLDAVSEAKEHMTRRSLAREDLGGVFDLERLAGRIAMNQGNARDLTALKNSLVALPRLLEQLTDFGSELYRFDGNAAGLAELAELLQRAVREDAPLTLQEGGIIKEGFNEELDELIRLTTDGKSWIAELEVTEREKTGLSSLKVKYNKVFGYFIEVSKAQSAQVPDSYIRKQTLVNAERYITEELKEFETKVLHAEERRSTLEYQIFCSLRDAVTEKNADLASAARFIARVDVLLALAEIADHNGYTRPVITTDGIIDIRDGRHPVVEKMITAERYVPNSIRLDNTDNQVILITGPNMAGKSTVLRQVALITLMAQLGSFVPAAKAVVSVTDRIFTRVGALDNLSQGQSTFMVEMEETANILNNATSDSLIIMDEIGRGTSTYDGLSIAWAVAEYLHDLSGAGVKTLFATHYHELTELEGLKPRVKNFNIAVKEWNENIIFLRKLVEGGTNRSYGIQVARLAGVPQTVIKRAKKVLSVIESDENGDQKNLGRRLGEGLPEKKAKPPKKSGKARKKESGFVQLALFPSRENPVLEKLRSVDINATTPLQALALLNELKTLSEEESKS</sequence>
<dbReference type="EMBL" id="CAADHO010000005">
    <property type="protein sequence ID" value="VFQ45514.1"/>
    <property type="molecule type" value="Genomic_DNA"/>
</dbReference>
<evidence type="ECO:0000256" key="3">
    <source>
        <dbReference type="ARBA" id="ARBA00022741"/>
    </source>
</evidence>
<dbReference type="SMART" id="SM00534">
    <property type="entry name" value="MUTSac"/>
    <property type="match status" value="1"/>
</dbReference>
<dbReference type="GO" id="GO:0140664">
    <property type="term" value="F:ATP-dependent DNA damage sensor activity"/>
    <property type="evidence" value="ECO:0007669"/>
    <property type="project" value="InterPro"/>
</dbReference>
<evidence type="ECO:0000256" key="9">
    <source>
        <dbReference type="HAMAP-Rule" id="MF_00096"/>
    </source>
</evidence>
<dbReference type="InterPro" id="IPR036187">
    <property type="entry name" value="DNA_mismatch_repair_MutS_sf"/>
</dbReference>
<evidence type="ECO:0000313" key="14">
    <source>
        <dbReference type="Proteomes" id="UP000507962"/>
    </source>
</evidence>
<evidence type="ECO:0000256" key="10">
    <source>
        <dbReference type="RuleBase" id="RU003756"/>
    </source>
</evidence>
<evidence type="ECO:0000256" key="2">
    <source>
        <dbReference type="ARBA" id="ARBA00021982"/>
    </source>
</evidence>
<evidence type="ECO:0000256" key="11">
    <source>
        <dbReference type="SAM" id="MobiDB-lite"/>
    </source>
</evidence>
<dbReference type="InterPro" id="IPR036678">
    <property type="entry name" value="MutS_con_dom_sf"/>
</dbReference>
<dbReference type="Proteomes" id="UP000507962">
    <property type="component" value="Unassembled WGS sequence"/>
</dbReference>
<dbReference type="PIRSF" id="PIRSF037677">
    <property type="entry name" value="DNA_mis_repair_Msh6"/>
    <property type="match status" value="1"/>
</dbReference>
<feature type="binding site" evidence="9">
    <location>
        <begin position="613"/>
        <end position="620"/>
    </location>
    <ligand>
        <name>ATP</name>
        <dbReference type="ChEBI" id="CHEBI:30616"/>
    </ligand>
</feature>
<dbReference type="Pfam" id="PF05190">
    <property type="entry name" value="MutS_IV"/>
    <property type="match status" value="1"/>
</dbReference>
<gene>
    <name evidence="9" type="primary">mutS</name>
    <name evidence="13" type="ORF">MSL71_31720</name>
</gene>
<dbReference type="InterPro" id="IPR005748">
    <property type="entry name" value="DNA_mismatch_repair_MutS"/>
</dbReference>
<name>A0A4U8YPA1_9BACT</name>
<organism evidence="13 14">
    <name type="scientific">Desulfoluna butyratoxydans</name>
    <dbReference type="NCBI Taxonomy" id="231438"/>
    <lineage>
        <taxon>Bacteria</taxon>
        <taxon>Pseudomonadati</taxon>
        <taxon>Thermodesulfobacteriota</taxon>
        <taxon>Desulfobacteria</taxon>
        <taxon>Desulfobacterales</taxon>
        <taxon>Desulfolunaceae</taxon>
        <taxon>Desulfoluna</taxon>
    </lineage>
</organism>
<feature type="domain" description="DNA mismatch repair proteins mutS family" evidence="12">
    <location>
        <begin position="687"/>
        <end position="703"/>
    </location>
</feature>
<dbReference type="SUPFAM" id="SSF55271">
    <property type="entry name" value="DNA repair protein MutS, domain I"/>
    <property type="match status" value="1"/>
</dbReference>
<dbReference type="Gene3D" id="1.10.1420.10">
    <property type="match status" value="2"/>
</dbReference>
<dbReference type="InterPro" id="IPR016151">
    <property type="entry name" value="DNA_mismatch_repair_MutS_N"/>
</dbReference>
<dbReference type="CDD" id="cd03284">
    <property type="entry name" value="ABC_MutS1"/>
    <property type="match status" value="1"/>
</dbReference>
<dbReference type="FunFam" id="3.40.50.300:FF:000870">
    <property type="entry name" value="MutS protein homolog 4"/>
    <property type="match status" value="1"/>
</dbReference>
<dbReference type="InterPro" id="IPR007696">
    <property type="entry name" value="DNA_mismatch_repair_MutS_core"/>
</dbReference>
<feature type="compositionally biased region" description="Basic residues" evidence="11">
    <location>
        <begin position="822"/>
        <end position="832"/>
    </location>
</feature>
<dbReference type="AlphaFoldDB" id="A0A4U8YPA1"/>
<feature type="region of interest" description="Disordered" evidence="11">
    <location>
        <begin position="803"/>
        <end position="834"/>
    </location>
</feature>
<keyword evidence="4 9" id="KW-0227">DNA damage</keyword>
<dbReference type="HAMAP" id="MF_00096">
    <property type="entry name" value="MutS"/>
    <property type="match status" value="1"/>
</dbReference>
<dbReference type="SUPFAM" id="SSF48334">
    <property type="entry name" value="DNA repair protein MutS, domain III"/>
    <property type="match status" value="1"/>
</dbReference>
<dbReference type="FunFam" id="3.40.1170.10:FF:000001">
    <property type="entry name" value="DNA mismatch repair protein MutS"/>
    <property type="match status" value="1"/>
</dbReference>
<evidence type="ECO:0000256" key="1">
    <source>
        <dbReference type="ARBA" id="ARBA00006271"/>
    </source>
</evidence>
<keyword evidence="7 9" id="KW-0234">DNA repair</keyword>
<evidence type="ECO:0000256" key="4">
    <source>
        <dbReference type="ARBA" id="ARBA00022763"/>
    </source>
</evidence>
<dbReference type="PANTHER" id="PTHR11361:SF34">
    <property type="entry name" value="DNA MISMATCH REPAIR PROTEIN MSH1, MITOCHONDRIAL"/>
    <property type="match status" value="1"/>
</dbReference>
<dbReference type="GO" id="GO:0006298">
    <property type="term" value="P:mismatch repair"/>
    <property type="evidence" value="ECO:0007669"/>
    <property type="project" value="UniProtKB-UniRule"/>
</dbReference>
<evidence type="ECO:0000259" key="12">
    <source>
        <dbReference type="PROSITE" id="PS00486"/>
    </source>
</evidence>
<evidence type="ECO:0000313" key="13">
    <source>
        <dbReference type="EMBL" id="VFQ45514.1"/>
    </source>
</evidence>
<dbReference type="PANTHER" id="PTHR11361">
    <property type="entry name" value="DNA MISMATCH REPAIR PROTEIN MUTS FAMILY MEMBER"/>
    <property type="match status" value="1"/>
</dbReference>
<dbReference type="GO" id="GO:0005524">
    <property type="term" value="F:ATP binding"/>
    <property type="evidence" value="ECO:0007669"/>
    <property type="project" value="UniProtKB-UniRule"/>
</dbReference>
<comment type="function">
    <text evidence="8 9">This protein is involved in the repair of mismatches in DNA. It is possible that it carries out the mismatch recognition step. This protein has a weak ATPase activity.</text>
</comment>
<dbReference type="NCBIfam" id="NF003810">
    <property type="entry name" value="PRK05399.1"/>
    <property type="match status" value="1"/>
</dbReference>
<keyword evidence="6 9" id="KW-0238">DNA-binding</keyword>
<dbReference type="SUPFAM" id="SSF52540">
    <property type="entry name" value="P-loop containing nucleoside triphosphate hydrolases"/>
    <property type="match status" value="1"/>
</dbReference>
<keyword evidence="3 9" id="KW-0547">Nucleotide-binding</keyword>
<evidence type="ECO:0000256" key="8">
    <source>
        <dbReference type="ARBA" id="ARBA00024647"/>
    </source>
</evidence>
<dbReference type="PROSITE" id="PS00486">
    <property type="entry name" value="DNA_MISMATCH_REPAIR_2"/>
    <property type="match status" value="1"/>
</dbReference>
<dbReference type="GO" id="GO:0003684">
    <property type="term" value="F:damaged DNA binding"/>
    <property type="evidence" value="ECO:0007669"/>
    <property type="project" value="UniProtKB-UniRule"/>
</dbReference>
<proteinExistence type="inferred from homology"/>
<evidence type="ECO:0000256" key="7">
    <source>
        <dbReference type="ARBA" id="ARBA00023204"/>
    </source>
</evidence>
<evidence type="ECO:0000256" key="5">
    <source>
        <dbReference type="ARBA" id="ARBA00022840"/>
    </source>
</evidence>
<dbReference type="Gene3D" id="3.30.420.110">
    <property type="entry name" value="MutS, connector domain"/>
    <property type="match status" value="1"/>
</dbReference>
<dbReference type="Pfam" id="PF05192">
    <property type="entry name" value="MutS_III"/>
    <property type="match status" value="1"/>
</dbReference>
<dbReference type="InterPro" id="IPR027417">
    <property type="entry name" value="P-loop_NTPase"/>
</dbReference>
<dbReference type="GO" id="GO:0005829">
    <property type="term" value="C:cytosol"/>
    <property type="evidence" value="ECO:0007669"/>
    <property type="project" value="TreeGrafter"/>
</dbReference>
<protein>
    <recommendedName>
        <fullName evidence="2 9">DNA mismatch repair protein MutS</fullName>
    </recommendedName>
</protein>
<dbReference type="InterPro" id="IPR045076">
    <property type="entry name" value="MutS"/>
</dbReference>
<dbReference type="Pfam" id="PF00488">
    <property type="entry name" value="MutS_V"/>
    <property type="match status" value="1"/>
</dbReference>
<feature type="compositionally biased region" description="Basic and acidic residues" evidence="11">
    <location>
        <begin position="811"/>
        <end position="821"/>
    </location>
</feature>
<accession>A0A4U8YPA1</accession>
<evidence type="ECO:0000256" key="6">
    <source>
        <dbReference type="ARBA" id="ARBA00023125"/>
    </source>
</evidence>
<dbReference type="SUPFAM" id="SSF53150">
    <property type="entry name" value="DNA repair protein MutS, domain II"/>
    <property type="match status" value="1"/>
</dbReference>
<dbReference type="GO" id="GO:0030983">
    <property type="term" value="F:mismatched DNA binding"/>
    <property type="evidence" value="ECO:0007669"/>
    <property type="project" value="InterPro"/>
</dbReference>
<dbReference type="InterPro" id="IPR007861">
    <property type="entry name" value="DNA_mismatch_repair_MutS_clamp"/>
</dbReference>
<dbReference type="InterPro" id="IPR007860">
    <property type="entry name" value="DNA_mmatch_repair_MutS_con_dom"/>
</dbReference>
<dbReference type="Pfam" id="PF01624">
    <property type="entry name" value="MutS_I"/>
    <property type="match status" value="1"/>
</dbReference>
<dbReference type="Gene3D" id="3.40.50.300">
    <property type="entry name" value="P-loop containing nucleotide triphosphate hydrolases"/>
    <property type="match status" value="1"/>
</dbReference>
<dbReference type="SMART" id="SM00533">
    <property type="entry name" value="MUTSd"/>
    <property type="match status" value="1"/>
</dbReference>
<keyword evidence="14" id="KW-1185">Reference proteome</keyword>
<comment type="similarity">
    <text evidence="1 9 10">Belongs to the DNA mismatch repair MutS family.</text>
</comment>